<protein>
    <recommendedName>
        <fullName evidence="2">ribonuclease T2</fullName>
        <ecNumber evidence="2">4.6.1.19</ecNumber>
    </recommendedName>
</protein>
<dbReference type="EC" id="4.6.1.19" evidence="2"/>
<dbReference type="PANTHER" id="PTHR11240">
    <property type="entry name" value="RIBONUCLEASE T2"/>
    <property type="match status" value="1"/>
</dbReference>
<dbReference type="Proteomes" id="UP001301769">
    <property type="component" value="Unassembled WGS sequence"/>
</dbReference>
<dbReference type="Pfam" id="PF00445">
    <property type="entry name" value="Ribonuclease_T2"/>
    <property type="match status" value="1"/>
</dbReference>
<dbReference type="EMBL" id="MU858052">
    <property type="protein sequence ID" value="KAK4218593.1"/>
    <property type="molecule type" value="Genomic_DNA"/>
</dbReference>
<evidence type="ECO:0000256" key="4">
    <source>
        <dbReference type="ARBA" id="ARBA00023157"/>
    </source>
</evidence>
<dbReference type="GO" id="GO:0005576">
    <property type="term" value="C:extracellular region"/>
    <property type="evidence" value="ECO:0007669"/>
    <property type="project" value="TreeGrafter"/>
</dbReference>
<dbReference type="GO" id="GO:0003723">
    <property type="term" value="F:RNA binding"/>
    <property type="evidence" value="ECO:0007669"/>
    <property type="project" value="InterPro"/>
</dbReference>
<dbReference type="InterPro" id="IPR033130">
    <property type="entry name" value="RNase_T2_His_AS_2"/>
</dbReference>
<dbReference type="Gene3D" id="3.90.730.10">
    <property type="entry name" value="Ribonuclease T2-like"/>
    <property type="match status" value="1"/>
</dbReference>
<evidence type="ECO:0000256" key="5">
    <source>
        <dbReference type="PIRSR" id="PIRSR633697-1"/>
    </source>
</evidence>
<dbReference type="InterPro" id="IPR018188">
    <property type="entry name" value="RNase_T2_His_AS_1"/>
</dbReference>
<dbReference type="PROSITE" id="PS00530">
    <property type="entry name" value="RNASE_T2_1"/>
    <property type="match status" value="1"/>
</dbReference>
<feature type="active site" evidence="5">
    <location>
        <position position="177"/>
    </location>
</feature>
<dbReference type="PROSITE" id="PS00531">
    <property type="entry name" value="RNASE_T2_2"/>
    <property type="match status" value="1"/>
</dbReference>
<keyword evidence="4" id="KW-1015">Disulfide bond</keyword>
<proteinExistence type="inferred from homology"/>
<comment type="similarity">
    <text evidence="1 6">Belongs to the RNase T2 family.</text>
</comment>
<feature type="signal peptide" evidence="7">
    <location>
        <begin position="1"/>
        <end position="27"/>
    </location>
</feature>
<dbReference type="InterPro" id="IPR001568">
    <property type="entry name" value="RNase_T2-like"/>
</dbReference>
<evidence type="ECO:0000256" key="1">
    <source>
        <dbReference type="ARBA" id="ARBA00007469"/>
    </source>
</evidence>
<keyword evidence="3" id="KW-0378">Hydrolase</keyword>
<comment type="caution">
    <text evidence="8">The sequence shown here is derived from an EMBL/GenBank/DDBJ whole genome shotgun (WGS) entry which is preliminary data.</text>
</comment>
<keyword evidence="7" id="KW-0732">Signal</keyword>
<reference evidence="8" key="2">
    <citation type="submission" date="2023-05" db="EMBL/GenBank/DDBJ databases">
        <authorList>
            <consortium name="Lawrence Berkeley National Laboratory"/>
            <person name="Steindorff A."/>
            <person name="Hensen N."/>
            <person name="Bonometti L."/>
            <person name="Westerberg I."/>
            <person name="Brannstrom I.O."/>
            <person name="Guillou S."/>
            <person name="Cros-Aarteil S."/>
            <person name="Calhoun S."/>
            <person name="Haridas S."/>
            <person name="Kuo A."/>
            <person name="Mondo S."/>
            <person name="Pangilinan J."/>
            <person name="Riley R."/>
            <person name="Labutti K."/>
            <person name="Andreopoulos B."/>
            <person name="Lipzen A."/>
            <person name="Chen C."/>
            <person name="Yanf M."/>
            <person name="Daum C."/>
            <person name="Ng V."/>
            <person name="Clum A."/>
            <person name="Ohm R."/>
            <person name="Martin F."/>
            <person name="Silar P."/>
            <person name="Natvig D."/>
            <person name="Lalanne C."/>
            <person name="Gautier V."/>
            <person name="Ament-Velasquez S.L."/>
            <person name="Kruys A."/>
            <person name="Hutchinson M.I."/>
            <person name="Powell A.J."/>
            <person name="Barry K."/>
            <person name="Miller A.N."/>
            <person name="Grigoriev I.V."/>
            <person name="Debuchy R."/>
            <person name="Gladieux P."/>
            <person name="Thoren M.H."/>
            <person name="Johannesson H."/>
        </authorList>
    </citation>
    <scope>NUCLEOTIDE SEQUENCE</scope>
    <source>
        <strain evidence="8">PSN293</strain>
    </source>
</reference>
<keyword evidence="9" id="KW-1185">Reference proteome</keyword>
<dbReference type="CDD" id="cd01061">
    <property type="entry name" value="RNase_T2_euk"/>
    <property type="match status" value="1"/>
</dbReference>
<evidence type="ECO:0000313" key="9">
    <source>
        <dbReference type="Proteomes" id="UP001301769"/>
    </source>
</evidence>
<evidence type="ECO:0000313" key="8">
    <source>
        <dbReference type="EMBL" id="KAK4218593.1"/>
    </source>
</evidence>
<evidence type="ECO:0000256" key="2">
    <source>
        <dbReference type="ARBA" id="ARBA00012571"/>
    </source>
</evidence>
<evidence type="ECO:0000256" key="7">
    <source>
        <dbReference type="SAM" id="SignalP"/>
    </source>
</evidence>
<name>A0AAN6YHI6_9PEZI</name>
<dbReference type="InterPro" id="IPR036430">
    <property type="entry name" value="RNase_T2-like_sf"/>
</dbReference>
<organism evidence="8 9">
    <name type="scientific">Rhypophila decipiens</name>
    <dbReference type="NCBI Taxonomy" id="261697"/>
    <lineage>
        <taxon>Eukaryota</taxon>
        <taxon>Fungi</taxon>
        <taxon>Dikarya</taxon>
        <taxon>Ascomycota</taxon>
        <taxon>Pezizomycotina</taxon>
        <taxon>Sordariomycetes</taxon>
        <taxon>Sordariomycetidae</taxon>
        <taxon>Sordariales</taxon>
        <taxon>Naviculisporaceae</taxon>
        <taxon>Rhypophila</taxon>
    </lineage>
</organism>
<dbReference type="AlphaFoldDB" id="A0AAN6YHI6"/>
<dbReference type="InterPro" id="IPR033697">
    <property type="entry name" value="Ribonuclease_T2_eukaryotic"/>
</dbReference>
<feature type="active site" evidence="5">
    <location>
        <position position="102"/>
    </location>
</feature>
<feature type="active site" evidence="5">
    <location>
        <position position="181"/>
    </location>
</feature>
<dbReference type="SUPFAM" id="SSF55895">
    <property type="entry name" value="Ribonuclease Rh-like"/>
    <property type="match status" value="1"/>
</dbReference>
<gene>
    <name evidence="8" type="ORF">QBC37DRAFT_189790</name>
</gene>
<sequence length="339" mass="37610">MTRRTKLSSLGAVISTWLALMPSTILAALYPGLSNLNHTCALVKPELSCSKNAVFGKTDSCCSETYGGLVLSTQFWSTYTGLEIPSTSAEPQLLPPQSWTIHGLWPDYCNGSYPEYCDLSRQYDPSPSSKGIPPYPATSPDIGTFLLPFGRLDLLQYMNTYWVSSLGQSNADFWAHEFSKHGTCMSTFEKECYGPLYRPHEEVVEYFEANIKFFQQLPTYDWLAEANILPSNSTAGKKGGGYYSFSKIQRALKKGFGATPYIGCSGEKYNETIEGKGSKDDGRVVLSEVWYYYHVYGASQNGKGKPVDADAQGGRVTNCVLERGKVRYPERTKGSERTT</sequence>
<evidence type="ECO:0000256" key="6">
    <source>
        <dbReference type="RuleBase" id="RU004328"/>
    </source>
</evidence>
<accession>A0AAN6YHI6</accession>
<dbReference type="GO" id="GO:0006401">
    <property type="term" value="P:RNA catabolic process"/>
    <property type="evidence" value="ECO:0007669"/>
    <property type="project" value="TreeGrafter"/>
</dbReference>
<dbReference type="PANTHER" id="PTHR11240:SF17">
    <property type="entry name" value="RIBONUCLEASE T2"/>
    <property type="match status" value="1"/>
</dbReference>
<feature type="chain" id="PRO_5043045379" description="ribonuclease T2" evidence="7">
    <location>
        <begin position="28"/>
        <end position="339"/>
    </location>
</feature>
<reference evidence="8" key="1">
    <citation type="journal article" date="2023" name="Mol. Phylogenet. Evol.">
        <title>Genome-scale phylogeny and comparative genomics of the fungal order Sordariales.</title>
        <authorList>
            <person name="Hensen N."/>
            <person name="Bonometti L."/>
            <person name="Westerberg I."/>
            <person name="Brannstrom I.O."/>
            <person name="Guillou S."/>
            <person name="Cros-Aarteil S."/>
            <person name="Calhoun S."/>
            <person name="Haridas S."/>
            <person name="Kuo A."/>
            <person name="Mondo S."/>
            <person name="Pangilinan J."/>
            <person name="Riley R."/>
            <person name="LaButti K."/>
            <person name="Andreopoulos B."/>
            <person name="Lipzen A."/>
            <person name="Chen C."/>
            <person name="Yan M."/>
            <person name="Daum C."/>
            <person name="Ng V."/>
            <person name="Clum A."/>
            <person name="Steindorff A."/>
            <person name="Ohm R.A."/>
            <person name="Martin F."/>
            <person name="Silar P."/>
            <person name="Natvig D.O."/>
            <person name="Lalanne C."/>
            <person name="Gautier V."/>
            <person name="Ament-Velasquez S.L."/>
            <person name="Kruys A."/>
            <person name="Hutchinson M.I."/>
            <person name="Powell A.J."/>
            <person name="Barry K."/>
            <person name="Miller A.N."/>
            <person name="Grigoriev I.V."/>
            <person name="Debuchy R."/>
            <person name="Gladieux P."/>
            <person name="Hiltunen Thoren M."/>
            <person name="Johannesson H."/>
        </authorList>
    </citation>
    <scope>NUCLEOTIDE SEQUENCE</scope>
    <source>
        <strain evidence="8">PSN293</strain>
    </source>
</reference>
<keyword evidence="3" id="KW-0255">Endonuclease</keyword>
<evidence type="ECO:0000256" key="3">
    <source>
        <dbReference type="ARBA" id="ARBA00022759"/>
    </source>
</evidence>
<dbReference type="GO" id="GO:0033897">
    <property type="term" value="F:ribonuclease T2 activity"/>
    <property type="evidence" value="ECO:0007669"/>
    <property type="project" value="UniProtKB-EC"/>
</dbReference>
<keyword evidence="3" id="KW-0540">Nuclease</keyword>